<protein>
    <submittedName>
        <fullName evidence="6">DUF1232 domain-containing protein</fullName>
    </submittedName>
</protein>
<organism evidence="6 7">
    <name type="scientific">Paenibacillus ginsengarvi</name>
    <dbReference type="NCBI Taxonomy" id="400777"/>
    <lineage>
        <taxon>Bacteria</taxon>
        <taxon>Bacillati</taxon>
        <taxon>Bacillota</taxon>
        <taxon>Bacilli</taxon>
        <taxon>Bacillales</taxon>
        <taxon>Paenibacillaceae</taxon>
        <taxon>Paenibacillus</taxon>
    </lineage>
</organism>
<evidence type="ECO:0000313" key="7">
    <source>
        <dbReference type="Proteomes" id="UP000282311"/>
    </source>
</evidence>
<evidence type="ECO:0000256" key="4">
    <source>
        <dbReference type="ARBA" id="ARBA00023136"/>
    </source>
</evidence>
<keyword evidence="7" id="KW-1185">Reference proteome</keyword>
<comment type="caution">
    <text evidence="6">The sequence shown here is derived from an EMBL/GenBank/DDBJ whole genome shotgun (WGS) entry which is preliminary data.</text>
</comment>
<keyword evidence="2" id="KW-0812">Transmembrane</keyword>
<dbReference type="AlphaFoldDB" id="A0A3B0BK59"/>
<evidence type="ECO:0000256" key="1">
    <source>
        <dbReference type="ARBA" id="ARBA00004127"/>
    </source>
</evidence>
<keyword evidence="4" id="KW-0472">Membrane</keyword>
<proteinExistence type="predicted"/>
<evidence type="ECO:0000259" key="5">
    <source>
        <dbReference type="Pfam" id="PF06803"/>
    </source>
</evidence>
<dbReference type="EMBL" id="RBAH01000025">
    <property type="protein sequence ID" value="RKN74223.1"/>
    <property type="molecule type" value="Genomic_DNA"/>
</dbReference>
<reference evidence="6 7" key="1">
    <citation type="journal article" date="2007" name="Int. J. Syst. Evol. Microbiol.">
        <title>Paenibacillus ginsengarvi sp. nov., isolated from soil from ginseng cultivation.</title>
        <authorList>
            <person name="Yoon M.H."/>
            <person name="Ten L.N."/>
            <person name="Im W.T."/>
        </authorList>
    </citation>
    <scope>NUCLEOTIDE SEQUENCE [LARGE SCALE GENOMIC DNA]</scope>
    <source>
        <strain evidence="6 7">KCTC 13059</strain>
    </source>
</reference>
<dbReference type="Proteomes" id="UP000282311">
    <property type="component" value="Unassembled WGS sequence"/>
</dbReference>
<dbReference type="GO" id="GO:0012505">
    <property type="term" value="C:endomembrane system"/>
    <property type="evidence" value="ECO:0007669"/>
    <property type="project" value="UniProtKB-SubCell"/>
</dbReference>
<name>A0A3B0BK59_9BACL</name>
<sequence>MNKEDFYQNFREKMRKWLATDEGKTNKFGEYLMFAPDLFHLLCKLSLDDAVPVKEKAKLAGAIAYFVSPIDLLPEALTGPLGYVDDIAVAAFVLNGLVNNTDKSIVEKHWAGDGDVLQVIQSIIKGADDMLGSGLWAKLRKKFQ</sequence>
<gene>
    <name evidence="6" type="ORF">D7M11_27115</name>
</gene>
<dbReference type="Pfam" id="PF06803">
    <property type="entry name" value="DUF1232"/>
    <property type="match status" value="1"/>
</dbReference>
<dbReference type="InterPro" id="IPR010652">
    <property type="entry name" value="DUF1232"/>
</dbReference>
<evidence type="ECO:0000256" key="3">
    <source>
        <dbReference type="ARBA" id="ARBA00022989"/>
    </source>
</evidence>
<dbReference type="OrthoDB" id="9793277at2"/>
<feature type="domain" description="DUF1232" evidence="5">
    <location>
        <begin position="56"/>
        <end position="92"/>
    </location>
</feature>
<accession>A0A3B0BK59</accession>
<evidence type="ECO:0000313" key="6">
    <source>
        <dbReference type="EMBL" id="RKN74223.1"/>
    </source>
</evidence>
<evidence type="ECO:0000256" key="2">
    <source>
        <dbReference type="ARBA" id="ARBA00022692"/>
    </source>
</evidence>
<keyword evidence="3" id="KW-1133">Transmembrane helix</keyword>
<comment type="subcellular location">
    <subcellularLocation>
        <location evidence="1">Endomembrane system</location>
        <topology evidence="1">Multi-pass membrane protein</topology>
    </subcellularLocation>
</comment>